<dbReference type="InterPro" id="IPR056955">
    <property type="entry name" value="ORC-CDC6-like"/>
</dbReference>
<name>A0A9X1FBP9_9FLAO</name>
<protein>
    <submittedName>
        <fullName evidence="1">Uncharacterized protein</fullName>
    </submittedName>
</protein>
<evidence type="ECO:0000313" key="2">
    <source>
        <dbReference type="Proteomes" id="UP001138894"/>
    </source>
</evidence>
<sequence>MNPFEVKTPEDLKAGEIHELFVDVFTDFGQVKEVFHTFLNGPRGSGKSMMFRYMMPDCQMLDKNCNLNELDYFSLYIPIKLTDINYPELGRLKNNSNTFINEHLLTTYIAIKCFKDLKAYDLSSYIADFEEFYNDVFLWYVEITGEDISSYKTKEESSIGYINKIIKILERMLLSCKRYCTSVATSPNSTAEYQGALCNYLDFLYPILLGLGKLSFMPREKPIFLLIDDAGYLNTIQTRILNTWVSYRNSAEVSLKISTQLDYKSFKTITNKTIDFPHDYSQINITTIYTSSNKKYYNRIESIVSKRIKKYLKKEIESELFFPQDEEQAAKIKEFYDKIEKEHTNPDKPYAGKDAARRYATSEYVKYLRKHRSGATYSYAGFDNLVNISSGIIRYFLEPASRMFSEYETQKGSSSDQIEFIPHSIQNEEIVKFSTKFLEDEFKKIFEEHGDVNGNEKLSKADKLYNLLEGLGGMFSKIFVSDRTERVVFSVALNDMPDKELKEIIELAISYGYLHQSSIGNKQGTGRSKLYILSRTLAPFFKLDPTGFKGYKFMNSSMLKLSLTEPQKFVKESTKYFDSKEDTGYTQVSLFDELE</sequence>
<dbReference type="RefSeq" id="WP_218547906.1">
    <property type="nucleotide sequence ID" value="NZ_JAGSPD010000021.1"/>
</dbReference>
<dbReference type="EMBL" id="JAGSPD010000021">
    <property type="protein sequence ID" value="MBV7270666.1"/>
    <property type="molecule type" value="Genomic_DNA"/>
</dbReference>
<reference evidence="1" key="1">
    <citation type="submission" date="2021-04" db="EMBL/GenBank/DDBJ databases">
        <authorList>
            <person name="Pira H."/>
            <person name="Risdian C."/>
            <person name="Wink J."/>
        </authorList>
    </citation>
    <scope>NUCLEOTIDE SEQUENCE</scope>
    <source>
        <strain evidence="1">WHY3</strain>
    </source>
</reference>
<comment type="caution">
    <text evidence="1">The sequence shown here is derived from an EMBL/GenBank/DDBJ whole genome shotgun (WGS) entry which is preliminary data.</text>
</comment>
<dbReference type="Proteomes" id="UP001138894">
    <property type="component" value="Unassembled WGS sequence"/>
</dbReference>
<accession>A0A9X1FBP9</accession>
<evidence type="ECO:0000313" key="1">
    <source>
        <dbReference type="EMBL" id="MBV7270666.1"/>
    </source>
</evidence>
<organism evidence="1 2">
    <name type="scientific">Winogradskyella luteola</name>
    <dbReference type="NCBI Taxonomy" id="2828330"/>
    <lineage>
        <taxon>Bacteria</taxon>
        <taxon>Pseudomonadati</taxon>
        <taxon>Bacteroidota</taxon>
        <taxon>Flavobacteriia</taxon>
        <taxon>Flavobacteriales</taxon>
        <taxon>Flavobacteriaceae</taxon>
        <taxon>Winogradskyella</taxon>
    </lineage>
</organism>
<keyword evidence="2" id="KW-1185">Reference proteome</keyword>
<gene>
    <name evidence="1" type="ORF">KCG49_15865</name>
</gene>
<dbReference type="Pfam" id="PF24389">
    <property type="entry name" value="ORC-CDC6-like"/>
    <property type="match status" value="1"/>
</dbReference>
<dbReference type="AlphaFoldDB" id="A0A9X1FBP9"/>
<proteinExistence type="predicted"/>